<dbReference type="CDD" id="cd00254">
    <property type="entry name" value="LT-like"/>
    <property type="match status" value="1"/>
</dbReference>
<dbReference type="Gene3D" id="1.10.530.10">
    <property type="match status" value="1"/>
</dbReference>
<evidence type="ECO:0000313" key="4">
    <source>
        <dbReference type="Proteomes" id="UP001595710"/>
    </source>
</evidence>
<dbReference type="InterPro" id="IPR023346">
    <property type="entry name" value="Lysozyme-like_dom_sf"/>
</dbReference>
<sequence length="202" mass="22746">MKKIFEFSIAIAAVLAAPCLFASNLFIYISPTGERIVTDRPINLTGYELENNRLNANTAGTALRYQDNEKNRALIEKHINNAAYLYGIDSELIKAVIKQESAFNIQAKSHKGAIGLMQLMPSTAAIYNVKNIYDPKENIYAGTKHLRYLLRKYNNTRLALAAYNAGEGAVRRYKGIPPFPETQNYVAKVVGYYNQYQKLATR</sequence>
<accession>A0ABV7WNR4</accession>
<reference evidence="4" key="1">
    <citation type="journal article" date="2019" name="Int. J. Syst. Evol. Microbiol.">
        <title>The Global Catalogue of Microorganisms (GCM) 10K type strain sequencing project: providing services to taxonomists for standard genome sequencing and annotation.</title>
        <authorList>
            <consortium name="The Broad Institute Genomics Platform"/>
            <consortium name="The Broad Institute Genome Sequencing Center for Infectious Disease"/>
            <person name="Wu L."/>
            <person name="Ma J."/>
        </authorList>
    </citation>
    <scope>NUCLEOTIDE SEQUENCE [LARGE SCALE GENOMIC DNA]</scope>
    <source>
        <strain evidence="4">CECT 8288</strain>
    </source>
</reference>
<comment type="caution">
    <text evidence="3">The sequence shown here is derived from an EMBL/GenBank/DDBJ whole genome shotgun (WGS) entry which is preliminary data.</text>
</comment>
<evidence type="ECO:0000259" key="2">
    <source>
        <dbReference type="Pfam" id="PF01464"/>
    </source>
</evidence>
<dbReference type="Pfam" id="PF01464">
    <property type="entry name" value="SLT"/>
    <property type="match status" value="1"/>
</dbReference>
<dbReference type="PANTHER" id="PTHR37423">
    <property type="entry name" value="SOLUBLE LYTIC MUREIN TRANSGLYCOSYLASE-RELATED"/>
    <property type="match status" value="1"/>
</dbReference>
<dbReference type="PANTHER" id="PTHR37423:SF2">
    <property type="entry name" value="MEMBRANE-BOUND LYTIC MUREIN TRANSGLYCOSYLASE C"/>
    <property type="match status" value="1"/>
</dbReference>
<name>A0ABV7WNR4_9GAMM</name>
<organism evidence="3 4">
    <name type="scientific">Reinekea marina</name>
    <dbReference type="NCBI Taxonomy" id="1310421"/>
    <lineage>
        <taxon>Bacteria</taxon>
        <taxon>Pseudomonadati</taxon>
        <taxon>Pseudomonadota</taxon>
        <taxon>Gammaproteobacteria</taxon>
        <taxon>Oceanospirillales</taxon>
        <taxon>Saccharospirillaceae</taxon>
        <taxon>Reinekea</taxon>
    </lineage>
</organism>
<evidence type="ECO:0000313" key="3">
    <source>
        <dbReference type="EMBL" id="MFC3700484.1"/>
    </source>
</evidence>
<protein>
    <submittedName>
        <fullName evidence="3">Lytic transglycosylase domain-containing protein</fullName>
    </submittedName>
</protein>
<gene>
    <name evidence="3" type="ORF">ACFOND_02445</name>
</gene>
<keyword evidence="4" id="KW-1185">Reference proteome</keyword>
<feature type="domain" description="Transglycosylase SLT" evidence="2">
    <location>
        <begin position="79"/>
        <end position="184"/>
    </location>
</feature>
<dbReference type="RefSeq" id="WP_290281798.1">
    <property type="nucleotide sequence ID" value="NZ_JAUFQI010000001.1"/>
</dbReference>
<proteinExistence type="inferred from homology"/>
<comment type="similarity">
    <text evidence="1">Belongs to the transglycosylase Slt family.</text>
</comment>
<dbReference type="Proteomes" id="UP001595710">
    <property type="component" value="Unassembled WGS sequence"/>
</dbReference>
<dbReference type="InterPro" id="IPR008258">
    <property type="entry name" value="Transglycosylase_SLT_dom_1"/>
</dbReference>
<evidence type="ECO:0000256" key="1">
    <source>
        <dbReference type="ARBA" id="ARBA00007734"/>
    </source>
</evidence>
<dbReference type="SUPFAM" id="SSF53955">
    <property type="entry name" value="Lysozyme-like"/>
    <property type="match status" value="1"/>
</dbReference>
<dbReference type="EMBL" id="JBHRYN010000005">
    <property type="protein sequence ID" value="MFC3700484.1"/>
    <property type="molecule type" value="Genomic_DNA"/>
</dbReference>